<dbReference type="InterPro" id="IPR011606">
    <property type="entry name" value="Brnchd-chn_aa_trnsp_permease"/>
</dbReference>
<dbReference type="Proteomes" id="UP000636661">
    <property type="component" value="Unassembled WGS sequence"/>
</dbReference>
<evidence type="ECO:0000256" key="2">
    <source>
        <dbReference type="ARBA" id="ARBA00010735"/>
    </source>
</evidence>
<dbReference type="EMBL" id="BMTP01000011">
    <property type="protein sequence ID" value="GGU50503.1"/>
    <property type="molecule type" value="Genomic_DNA"/>
</dbReference>
<dbReference type="PANTHER" id="PTHR34979:SF1">
    <property type="entry name" value="INNER MEMBRANE PROTEIN YGAZ"/>
    <property type="match status" value="1"/>
</dbReference>
<keyword evidence="4" id="KW-1003">Cell membrane</keyword>
<organism evidence="9 10">
    <name type="scientific">Streptomyces lavendofoliae</name>
    <dbReference type="NCBI Taxonomy" id="67314"/>
    <lineage>
        <taxon>Bacteria</taxon>
        <taxon>Bacillati</taxon>
        <taxon>Actinomycetota</taxon>
        <taxon>Actinomycetes</taxon>
        <taxon>Kitasatosporales</taxon>
        <taxon>Streptomycetaceae</taxon>
        <taxon>Streptomyces</taxon>
    </lineage>
</organism>
<keyword evidence="5 8" id="KW-0812">Transmembrane</keyword>
<comment type="subcellular location">
    <subcellularLocation>
        <location evidence="1">Cell membrane</location>
        <topology evidence="1">Multi-pass membrane protein</topology>
    </subcellularLocation>
</comment>
<reference evidence="9" key="2">
    <citation type="submission" date="2020-09" db="EMBL/GenBank/DDBJ databases">
        <authorList>
            <person name="Sun Q."/>
            <person name="Ohkuma M."/>
        </authorList>
    </citation>
    <scope>NUCLEOTIDE SEQUENCE</scope>
    <source>
        <strain evidence="9">JCM 4391</strain>
    </source>
</reference>
<keyword evidence="10" id="KW-1185">Reference proteome</keyword>
<protein>
    <submittedName>
        <fullName evidence="9">Branched-chain amino acid ABC transporter permease</fullName>
    </submittedName>
</protein>
<accession>A0A918M646</accession>
<keyword evidence="6 8" id="KW-1133">Transmembrane helix</keyword>
<evidence type="ECO:0000256" key="6">
    <source>
        <dbReference type="ARBA" id="ARBA00022989"/>
    </source>
</evidence>
<feature type="transmembrane region" description="Helical" evidence="8">
    <location>
        <begin position="25"/>
        <end position="49"/>
    </location>
</feature>
<evidence type="ECO:0000313" key="10">
    <source>
        <dbReference type="Proteomes" id="UP000636661"/>
    </source>
</evidence>
<dbReference type="GO" id="GO:1903785">
    <property type="term" value="P:L-valine transmembrane transport"/>
    <property type="evidence" value="ECO:0007669"/>
    <property type="project" value="TreeGrafter"/>
</dbReference>
<evidence type="ECO:0000256" key="7">
    <source>
        <dbReference type="ARBA" id="ARBA00023136"/>
    </source>
</evidence>
<comment type="similarity">
    <text evidence="2">Belongs to the AzlC family.</text>
</comment>
<feature type="transmembrane region" description="Helical" evidence="8">
    <location>
        <begin position="138"/>
        <end position="161"/>
    </location>
</feature>
<evidence type="ECO:0000256" key="5">
    <source>
        <dbReference type="ARBA" id="ARBA00022692"/>
    </source>
</evidence>
<gene>
    <name evidence="9" type="ORF">GCM10010274_44050</name>
</gene>
<dbReference type="AlphaFoldDB" id="A0A918M646"/>
<feature type="transmembrane region" description="Helical" evidence="8">
    <location>
        <begin position="197"/>
        <end position="229"/>
    </location>
</feature>
<comment type="caution">
    <text evidence="9">The sequence shown here is derived from an EMBL/GenBank/DDBJ whole genome shotgun (WGS) entry which is preliminary data.</text>
</comment>
<evidence type="ECO:0000256" key="3">
    <source>
        <dbReference type="ARBA" id="ARBA00022448"/>
    </source>
</evidence>
<dbReference type="GO" id="GO:0005886">
    <property type="term" value="C:plasma membrane"/>
    <property type="evidence" value="ECO:0007669"/>
    <property type="project" value="UniProtKB-SubCell"/>
</dbReference>
<name>A0A918M646_9ACTN</name>
<evidence type="ECO:0000256" key="4">
    <source>
        <dbReference type="ARBA" id="ARBA00022475"/>
    </source>
</evidence>
<feature type="transmembrane region" description="Helical" evidence="8">
    <location>
        <begin position="69"/>
        <end position="92"/>
    </location>
</feature>
<keyword evidence="3" id="KW-0813">Transport</keyword>
<dbReference type="Pfam" id="PF03591">
    <property type="entry name" value="AzlC"/>
    <property type="match status" value="1"/>
</dbReference>
<dbReference type="PANTHER" id="PTHR34979">
    <property type="entry name" value="INNER MEMBRANE PROTEIN YGAZ"/>
    <property type="match status" value="1"/>
</dbReference>
<reference evidence="9" key="1">
    <citation type="journal article" date="2014" name="Int. J. Syst. Evol. Microbiol.">
        <title>Complete genome sequence of Corynebacterium casei LMG S-19264T (=DSM 44701T), isolated from a smear-ripened cheese.</title>
        <authorList>
            <consortium name="US DOE Joint Genome Institute (JGI-PGF)"/>
            <person name="Walter F."/>
            <person name="Albersmeier A."/>
            <person name="Kalinowski J."/>
            <person name="Ruckert C."/>
        </authorList>
    </citation>
    <scope>NUCLEOTIDE SEQUENCE</scope>
    <source>
        <strain evidence="9">JCM 4391</strain>
    </source>
</reference>
<sequence>MEDADHTSDPPSPSPPASVRAELPAIASVVTATFLFGVTFGAVAGAAGISTPAALVMSLTTFGGAAQMGAASVIAAGGGVGSAILTGSLLNLRYLPMAIAAMGAYGGSRWRRGAYAQLLGDETWALSRRPDGSYDRRLLLLSGSAAYVLWFAGTALGALSVGFAGDVSRWGLDMVSPAIFLALLWKQLGEPRTRVVAAVAATLALALVPVAPPGVPVAVASCACLIGLVK</sequence>
<keyword evidence="7 8" id="KW-0472">Membrane</keyword>
<evidence type="ECO:0000313" key="9">
    <source>
        <dbReference type="EMBL" id="GGU50503.1"/>
    </source>
</evidence>
<evidence type="ECO:0000256" key="1">
    <source>
        <dbReference type="ARBA" id="ARBA00004651"/>
    </source>
</evidence>
<evidence type="ECO:0000256" key="8">
    <source>
        <dbReference type="SAM" id="Phobius"/>
    </source>
</evidence>
<proteinExistence type="inferred from homology"/>